<name>A0A5M9RB33_9GAMM</name>
<evidence type="ECO:0000313" key="1">
    <source>
        <dbReference type="EMBL" id="KAA8717447.1"/>
    </source>
</evidence>
<organism evidence="1 2">
    <name type="scientific">Morganella psychrotolerans</name>
    <dbReference type="NCBI Taxonomy" id="368603"/>
    <lineage>
        <taxon>Bacteria</taxon>
        <taxon>Pseudomonadati</taxon>
        <taxon>Pseudomonadota</taxon>
        <taxon>Gammaproteobacteria</taxon>
        <taxon>Enterobacterales</taxon>
        <taxon>Morganellaceae</taxon>
        <taxon>Morganella</taxon>
    </lineage>
</organism>
<evidence type="ECO:0000313" key="2">
    <source>
        <dbReference type="Proteomes" id="UP000322181"/>
    </source>
</evidence>
<gene>
    <name evidence="1" type="ORF">F4V73_06280</name>
</gene>
<accession>A0A5M9RB33</accession>
<comment type="caution">
    <text evidence="1">The sequence shown here is derived from an EMBL/GenBank/DDBJ whole genome shotgun (WGS) entry which is preliminary data.</text>
</comment>
<proteinExistence type="predicted"/>
<dbReference type="RefSeq" id="WP_150384728.1">
    <property type="nucleotide sequence ID" value="NZ_BAAAFS010000001.1"/>
</dbReference>
<reference evidence="1 2" key="1">
    <citation type="submission" date="2019-09" db="EMBL/GenBank/DDBJ databases">
        <title>Draft genome sequence of various Type strains from the CCUG.</title>
        <authorList>
            <person name="Pineiro-Iglesias B."/>
            <person name="Tunovic T."/>
            <person name="Unosson C."/>
            <person name="Inganas E."/>
            <person name="Ohlen M."/>
            <person name="Cardew S."/>
            <person name="Jensie-Markopoulos S."/>
            <person name="Salva-Serra F."/>
            <person name="Jaen-Luchoro D."/>
            <person name="Karlsson R."/>
            <person name="Svensson-Stadler L."/>
            <person name="Chun J."/>
            <person name="Moore E."/>
        </authorList>
    </citation>
    <scope>NUCLEOTIDE SEQUENCE [LARGE SCALE GENOMIC DNA]</scope>
    <source>
        <strain evidence="1 2">CCUG 53682T</strain>
    </source>
</reference>
<sequence length="129" mass="14846">MSGHPHADLMAKAAEIAKTDQYWQRHFEEKFHSTDKWNPMSDVFFQTHREYRLKPRYIDINGHQVPEPVREPPEIGRCYVIADITIKGLCTQIWQGDDGDVFLLQCGLIHLSAEAAEAHIVALLSFTQK</sequence>
<dbReference type="AlphaFoldDB" id="A0A5M9RB33"/>
<protein>
    <submittedName>
        <fullName evidence="1">Uncharacterized protein</fullName>
    </submittedName>
</protein>
<dbReference type="EMBL" id="VXKB01000001">
    <property type="protein sequence ID" value="KAA8717447.1"/>
    <property type="molecule type" value="Genomic_DNA"/>
</dbReference>
<dbReference type="Proteomes" id="UP000322181">
    <property type="component" value="Unassembled WGS sequence"/>
</dbReference>